<comment type="similarity">
    <text evidence="1">Belongs to the N(4)/N(6)-methyltransferase family.</text>
</comment>
<dbReference type="InterPro" id="IPR029063">
    <property type="entry name" value="SAM-dependent_MTases_sf"/>
</dbReference>
<evidence type="ECO:0000256" key="1">
    <source>
        <dbReference type="ARBA" id="ARBA00006594"/>
    </source>
</evidence>
<dbReference type="PRINTS" id="PR00507">
    <property type="entry name" value="N12N6MTFRASE"/>
</dbReference>
<dbReference type="GO" id="GO:0009007">
    <property type="term" value="F:site-specific DNA-methyltransferase (adenine-specific) activity"/>
    <property type="evidence" value="ECO:0007669"/>
    <property type="project" value="UniProtKB-EC"/>
</dbReference>
<sequence length="1143" mass="126246">MAEEFFEAVRRVHALGAGTPETAYYPALNTLFERVGASLRPKVLPVSQLANTGAGSPDFGLFAARQIQKGAPRPGQAPERGVVEVKGVADDSLFKSTPKQLTKYFEGYGLVLVTNLRAFQLVGRGPDGQAARLEAFAIAQSAPEFWSLVQEPAEAAKSVGRAFVEYLRRAFTQNVALVQPKDVAWFLASYARDALARVEAAGDLPALKTIRTALEDALGITFEGEKGDHFFRSTLIQTLFYGLFSAWGIWARTTPRNPARFDWHSAAWTLHVPFVATLFQQLTAPKHIKKLDLVEVLDWTGETLNRIDAKEFLKRFEEGRAVQYFYEPFLEAFDPKLRKQFGVWYTPVEVIDYMVARVDRALKHDLGIADGLADERVYVLDPCCGTGGFFNSVLRRIEANLAAHGLGSAVADRLRSAACNRVFGFEIMPAPFVVAHMQAGITLSNMGAPLPDDARPGIYLTNALTGWEPHTNKPLPFAELEEERASADAVKQTRPILVVLGNPPYDGFAGVSSNPEERALSNEYRKVKKVAPAQGQGLNELYVRFFRMAERRIAEKTGQGVVSFISNYSWLDSSSCSGMRERYLEAFDTINVDCLNGDKYKTGKRTPDGLADPSVFATTANPAGIQVGTAIVTMVRHQDHQPTDVIGFRNIWGAGKREALAATAEADPATLYESVAPTLPMRLQFMPFDVDPAYFEWPLLPSLLPVGFPGVKTSRDEFLVDVDRDALERRIERYLDPKTTDAELAKSHPALVNTTERYNAATTRKALIERKYQLGQIVRYAYRPFDVRWAYWDPDTKLIDEKRPEFFANAEVGNRFLTAGVRNRMGVYYKPQSVSVLGDHHLVESNVSIFPARVRQDTQNVEPNLAKSVKTMLAERDLTSDQLFDHVLATLNAPVYEARYIDALRVDWPRIPIPASNETFARSAALGARLAALLDVEVGVDGVSRGALLPGLSSIGLPYGSSYEVTAGWGSVQRKDSGTRLIMPGAGMATEREWTEAELEALRQIANRHGLSLAALLDVTGDRAVDIEMNGTAGWRAVPSKVWSYTAGGYQALKKWLSYRETAIMGRPLRGEEVLHFAQTVRRITEILAMGPALNATHDEARADAIVWTAGDETGQVVVDDSEVEQVDGEEEALVTDNASEAP</sequence>
<accession>A0A2A2SIW4</accession>
<dbReference type="Proteomes" id="UP000218151">
    <property type="component" value="Unassembled WGS sequence"/>
</dbReference>
<dbReference type="EC" id="2.1.1.72" evidence="2"/>
<dbReference type="Gene3D" id="3.40.50.150">
    <property type="entry name" value="Vaccinia Virus protein VP39"/>
    <property type="match status" value="1"/>
</dbReference>
<comment type="catalytic activity">
    <reaction evidence="5">
        <text>a 2'-deoxyadenosine in DNA + S-adenosyl-L-methionine = an N(6)-methyl-2'-deoxyadenosine in DNA + S-adenosyl-L-homocysteine + H(+)</text>
        <dbReference type="Rhea" id="RHEA:15197"/>
        <dbReference type="Rhea" id="RHEA-COMP:12418"/>
        <dbReference type="Rhea" id="RHEA-COMP:12419"/>
        <dbReference type="ChEBI" id="CHEBI:15378"/>
        <dbReference type="ChEBI" id="CHEBI:57856"/>
        <dbReference type="ChEBI" id="CHEBI:59789"/>
        <dbReference type="ChEBI" id="CHEBI:90615"/>
        <dbReference type="ChEBI" id="CHEBI:90616"/>
        <dbReference type="EC" id="2.1.1.72"/>
    </reaction>
</comment>
<evidence type="ECO:0000256" key="6">
    <source>
        <dbReference type="SAM" id="MobiDB-lite"/>
    </source>
</evidence>
<dbReference type="Pfam" id="PF02384">
    <property type="entry name" value="N6_Mtase"/>
    <property type="match status" value="1"/>
</dbReference>
<evidence type="ECO:0000259" key="8">
    <source>
        <dbReference type="Pfam" id="PF18135"/>
    </source>
</evidence>
<evidence type="ECO:0000313" key="10">
    <source>
        <dbReference type="Proteomes" id="UP000218151"/>
    </source>
</evidence>
<dbReference type="InterPro" id="IPR041635">
    <property type="entry name" value="Type_ISP_LLaBIII_C"/>
</dbReference>
<dbReference type="GO" id="GO:0003677">
    <property type="term" value="F:DNA binding"/>
    <property type="evidence" value="ECO:0007669"/>
    <property type="project" value="InterPro"/>
</dbReference>
<evidence type="ECO:0000256" key="3">
    <source>
        <dbReference type="ARBA" id="ARBA00022603"/>
    </source>
</evidence>
<dbReference type="PANTHER" id="PTHR33841:SF1">
    <property type="entry name" value="DNA METHYLTRANSFERASE A"/>
    <property type="match status" value="1"/>
</dbReference>
<proteinExistence type="inferred from homology"/>
<organism evidence="9 10">
    <name type="scientific">Sphingomonas lenta</name>
    <dbReference type="NCBI Taxonomy" id="1141887"/>
    <lineage>
        <taxon>Bacteria</taxon>
        <taxon>Pseudomonadati</taxon>
        <taxon>Pseudomonadota</taxon>
        <taxon>Alphaproteobacteria</taxon>
        <taxon>Sphingomonadales</taxon>
        <taxon>Sphingomonadaceae</taxon>
        <taxon>Sphingomonas</taxon>
    </lineage>
</organism>
<dbReference type="InterPro" id="IPR050953">
    <property type="entry name" value="N4_N6_ade-DNA_methylase"/>
</dbReference>
<feature type="domain" description="DNA methylase adenine-specific" evidence="7">
    <location>
        <begin position="325"/>
        <end position="439"/>
    </location>
</feature>
<feature type="region of interest" description="Disordered" evidence="6">
    <location>
        <begin position="1123"/>
        <end position="1143"/>
    </location>
</feature>
<protein>
    <recommendedName>
        <fullName evidence="2">site-specific DNA-methyltransferase (adenine-specific)</fullName>
        <ecNumber evidence="2">2.1.1.72</ecNumber>
    </recommendedName>
</protein>
<dbReference type="Pfam" id="PF18135">
    <property type="entry name" value="Type_ISP_C"/>
    <property type="match status" value="1"/>
</dbReference>
<feature type="domain" description="Type ISP restriction-modification enzyme LLaBIII C-terminal specificity" evidence="8">
    <location>
        <begin position="703"/>
        <end position="933"/>
    </location>
</feature>
<dbReference type="GO" id="GO:0008170">
    <property type="term" value="F:N-methyltransferase activity"/>
    <property type="evidence" value="ECO:0007669"/>
    <property type="project" value="InterPro"/>
</dbReference>
<dbReference type="AlphaFoldDB" id="A0A2A2SIW4"/>
<dbReference type="InterPro" id="IPR003356">
    <property type="entry name" value="DNA_methylase_A-5"/>
</dbReference>
<evidence type="ECO:0000256" key="4">
    <source>
        <dbReference type="ARBA" id="ARBA00022679"/>
    </source>
</evidence>
<evidence type="ECO:0000256" key="2">
    <source>
        <dbReference type="ARBA" id="ARBA00011900"/>
    </source>
</evidence>
<keyword evidence="4 9" id="KW-0808">Transferase</keyword>
<dbReference type="SUPFAM" id="SSF53335">
    <property type="entry name" value="S-adenosyl-L-methionine-dependent methyltransferases"/>
    <property type="match status" value="1"/>
</dbReference>
<dbReference type="EMBL" id="NSLI01000002">
    <property type="protein sequence ID" value="PAX09163.1"/>
    <property type="molecule type" value="Genomic_DNA"/>
</dbReference>
<keyword evidence="3 9" id="KW-0489">Methyltransferase</keyword>
<gene>
    <name evidence="9" type="ORF">CKY28_06125</name>
</gene>
<keyword evidence="10" id="KW-1185">Reference proteome</keyword>
<dbReference type="GO" id="GO:0032259">
    <property type="term" value="P:methylation"/>
    <property type="evidence" value="ECO:0007669"/>
    <property type="project" value="UniProtKB-KW"/>
</dbReference>
<evidence type="ECO:0000256" key="5">
    <source>
        <dbReference type="ARBA" id="ARBA00047942"/>
    </source>
</evidence>
<feature type="compositionally biased region" description="Acidic residues" evidence="6">
    <location>
        <begin position="1123"/>
        <end position="1134"/>
    </location>
</feature>
<dbReference type="PANTHER" id="PTHR33841">
    <property type="entry name" value="DNA METHYLTRANSFERASE YEEA-RELATED"/>
    <property type="match status" value="1"/>
</dbReference>
<dbReference type="OrthoDB" id="5194627at2"/>
<evidence type="ECO:0000259" key="7">
    <source>
        <dbReference type="Pfam" id="PF02384"/>
    </source>
</evidence>
<reference evidence="10" key="1">
    <citation type="submission" date="2017-09" db="EMBL/GenBank/DDBJ databases">
        <authorList>
            <person name="Feng G."/>
            <person name="Zhu H."/>
        </authorList>
    </citation>
    <scope>NUCLEOTIDE SEQUENCE [LARGE SCALE GENOMIC DNA]</scope>
    <source>
        <strain evidence="10">1PNM-20</strain>
    </source>
</reference>
<evidence type="ECO:0000313" key="9">
    <source>
        <dbReference type="EMBL" id="PAX09163.1"/>
    </source>
</evidence>
<comment type="caution">
    <text evidence="9">The sequence shown here is derived from an EMBL/GenBank/DDBJ whole genome shotgun (WGS) entry which is preliminary data.</text>
</comment>
<name>A0A2A2SIW4_9SPHN</name>